<gene>
    <name evidence="2" type="ORF">SAMN05660976_00635</name>
</gene>
<dbReference type="RefSeq" id="WP_176573272.1">
    <property type="nucleotide sequence ID" value="NZ_BBZG01000001.1"/>
</dbReference>
<evidence type="ECO:0000256" key="1">
    <source>
        <dbReference type="SAM" id="Phobius"/>
    </source>
</evidence>
<dbReference type="Proteomes" id="UP000198953">
    <property type="component" value="Unassembled WGS sequence"/>
</dbReference>
<sequence length="132" mass="13813">MSADDRIRVKPSKLRHTPVRGLVLRFVFGALVSVIAGVVGQRWGPLAGGVFLAFPAILGATLTLIEEEEHQRALAAQDAVGAVLGAVGMIAFAGCVWALAGRLPAPLVLGVATAAWALVAAILYLTFRTTRQ</sequence>
<feature type="transmembrane region" description="Helical" evidence="1">
    <location>
        <begin position="46"/>
        <end position="65"/>
    </location>
</feature>
<feature type="transmembrane region" description="Helical" evidence="1">
    <location>
        <begin position="77"/>
        <end position="100"/>
    </location>
</feature>
<feature type="transmembrane region" description="Helical" evidence="1">
    <location>
        <begin position="21"/>
        <end position="40"/>
    </location>
</feature>
<keyword evidence="1" id="KW-0472">Membrane</keyword>
<evidence type="ECO:0000313" key="2">
    <source>
        <dbReference type="EMBL" id="SEK55523.1"/>
    </source>
</evidence>
<dbReference type="InterPro" id="IPR021493">
    <property type="entry name" value="DUF3147"/>
</dbReference>
<evidence type="ECO:0000313" key="3">
    <source>
        <dbReference type="Proteomes" id="UP000198953"/>
    </source>
</evidence>
<keyword evidence="1" id="KW-1133">Transmembrane helix</keyword>
<evidence type="ECO:0008006" key="4">
    <source>
        <dbReference type="Google" id="ProtNLM"/>
    </source>
</evidence>
<dbReference type="Pfam" id="PF11345">
    <property type="entry name" value="DUF3147"/>
    <property type="match status" value="1"/>
</dbReference>
<keyword evidence="1" id="KW-0812">Transmembrane</keyword>
<protein>
    <recommendedName>
        <fullName evidence="4">DUF3147 family protein</fullName>
    </recommendedName>
</protein>
<dbReference type="STRING" id="46177.SAMN05660976_00635"/>
<proteinExistence type="predicted"/>
<accession>A0A1H7HYT2</accession>
<organism evidence="2 3">
    <name type="scientific">Nonomuraea pusilla</name>
    <dbReference type="NCBI Taxonomy" id="46177"/>
    <lineage>
        <taxon>Bacteria</taxon>
        <taxon>Bacillati</taxon>
        <taxon>Actinomycetota</taxon>
        <taxon>Actinomycetes</taxon>
        <taxon>Streptosporangiales</taxon>
        <taxon>Streptosporangiaceae</taxon>
        <taxon>Nonomuraea</taxon>
    </lineage>
</organism>
<name>A0A1H7HYT2_9ACTN</name>
<keyword evidence="3" id="KW-1185">Reference proteome</keyword>
<dbReference type="EMBL" id="FOBF01000002">
    <property type="protein sequence ID" value="SEK55523.1"/>
    <property type="molecule type" value="Genomic_DNA"/>
</dbReference>
<feature type="transmembrane region" description="Helical" evidence="1">
    <location>
        <begin position="106"/>
        <end position="127"/>
    </location>
</feature>
<reference evidence="2 3" key="1">
    <citation type="submission" date="2016-10" db="EMBL/GenBank/DDBJ databases">
        <authorList>
            <person name="de Groot N.N."/>
        </authorList>
    </citation>
    <scope>NUCLEOTIDE SEQUENCE [LARGE SCALE GENOMIC DNA]</scope>
    <source>
        <strain evidence="2 3">DSM 43357</strain>
    </source>
</reference>
<dbReference type="AlphaFoldDB" id="A0A1H7HYT2"/>